<dbReference type="EMBL" id="CP050861">
    <property type="protein sequence ID" value="UTD14321.1"/>
    <property type="molecule type" value="Genomic_DNA"/>
</dbReference>
<evidence type="ECO:0008006" key="3">
    <source>
        <dbReference type="Google" id="ProtNLM"/>
    </source>
</evidence>
<name>A0AAE9MK57_9FLAO</name>
<accession>A0AAE9MK57</accession>
<dbReference type="Proteomes" id="UP001056837">
    <property type="component" value="Chromosome"/>
</dbReference>
<evidence type="ECO:0000313" key="1">
    <source>
        <dbReference type="EMBL" id="UTD14321.1"/>
    </source>
</evidence>
<protein>
    <recommendedName>
        <fullName evidence="3">DUF2255 family protein</fullName>
    </recommendedName>
</protein>
<organism evidence="1 2">
    <name type="scientific">Tenacibaculum mesophilum</name>
    <dbReference type="NCBI Taxonomy" id="104268"/>
    <lineage>
        <taxon>Bacteria</taxon>
        <taxon>Pseudomonadati</taxon>
        <taxon>Bacteroidota</taxon>
        <taxon>Flavobacteriia</taxon>
        <taxon>Flavobacteriales</taxon>
        <taxon>Flavobacteriaceae</taxon>
        <taxon>Tenacibaculum</taxon>
    </lineage>
</organism>
<sequence length="121" mass="13915">MKIQELETLVKGQKVNQIKCGNHRFIDITIVAIEGRFFVRQYKFGKRSWYHAFLEHPEGAMKTGNTVVDIDGVIPTDLEEINPKVNKAYLKLLGLIYPVMRLTFDTKKHEASTLELIPKSL</sequence>
<gene>
    <name evidence="1" type="ORF">HER15_02020</name>
</gene>
<dbReference type="RefSeq" id="WP_253680153.1">
    <property type="nucleotide sequence ID" value="NZ_CP050861.1"/>
</dbReference>
<evidence type="ECO:0000313" key="2">
    <source>
        <dbReference type="Proteomes" id="UP001056837"/>
    </source>
</evidence>
<reference evidence="1" key="1">
    <citation type="submission" date="2020-04" db="EMBL/GenBank/DDBJ databases">
        <title>Tenacibaculum mesophilum bac2.</title>
        <authorList>
            <person name="Li M."/>
        </authorList>
    </citation>
    <scope>NUCLEOTIDE SEQUENCE</scope>
    <source>
        <strain evidence="1">Bac2</strain>
    </source>
</reference>
<proteinExistence type="predicted"/>
<dbReference type="AlphaFoldDB" id="A0AAE9MK57"/>